<dbReference type="EC" id="1.4.3.16" evidence="4 10"/>
<dbReference type="InterPro" id="IPR036188">
    <property type="entry name" value="FAD/NAD-bd_sf"/>
</dbReference>
<dbReference type="SUPFAM" id="SSF56425">
    <property type="entry name" value="Succinate dehydrogenase/fumarate reductase flavoprotein, catalytic domain"/>
    <property type="match status" value="1"/>
</dbReference>
<evidence type="ECO:0000256" key="7">
    <source>
        <dbReference type="ARBA" id="ARBA00022827"/>
    </source>
</evidence>
<name>A0AAP7C669_9GAMM</name>
<dbReference type="PANTHER" id="PTHR42716">
    <property type="entry name" value="L-ASPARTATE OXIDASE"/>
    <property type="match status" value="1"/>
</dbReference>
<dbReference type="PANTHER" id="PTHR42716:SF2">
    <property type="entry name" value="L-ASPARTATE OXIDASE, CHLOROPLASTIC"/>
    <property type="match status" value="1"/>
</dbReference>
<dbReference type="SUPFAM" id="SSF51905">
    <property type="entry name" value="FAD/NAD(P)-binding domain"/>
    <property type="match status" value="1"/>
</dbReference>
<dbReference type="GeneID" id="45433012"/>
<accession>A0AAP7C669</accession>
<evidence type="ECO:0000256" key="6">
    <source>
        <dbReference type="ARBA" id="ARBA00022642"/>
    </source>
</evidence>
<comment type="subcellular location">
    <subcellularLocation>
        <location evidence="11">Cytoplasm</location>
    </subcellularLocation>
</comment>
<protein>
    <recommendedName>
        <fullName evidence="4 10">L-aspartate oxidase</fullName>
        <ecNumber evidence="4 10">1.4.3.16</ecNumber>
    </recommendedName>
</protein>
<dbReference type="Pfam" id="PF00890">
    <property type="entry name" value="FAD_binding_2"/>
    <property type="match status" value="1"/>
</dbReference>
<comment type="pathway">
    <text evidence="2 11">Cofactor biosynthesis; NAD(+) biosynthesis; iminoaspartate from L-aspartate (oxidase route): step 1/1.</text>
</comment>
<dbReference type="PRINTS" id="PR00411">
    <property type="entry name" value="PNDRDTASEI"/>
</dbReference>
<dbReference type="Proteomes" id="UP000035930">
    <property type="component" value="Chromosome"/>
</dbReference>
<comment type="catalytic activity">
    <reaction evidence="9">
        <text>L-aspartate + O2 = iminosuccinate + H2O2</text>
        <dbReference type="Rhea" id="RHEA:25876"/>
        <dbReference type="ChEBI" id="CHEBI:15379"/>
        <dbReference type="ChEBI" id="CHEBI:16240"/>
        <dbReference type="ChEBI" id="CHEBI:29991"/>
        <dbReference type="ChEBI" id="CHEBI:77875"/>
        <dbReference type="EC" id="1.4.3.16"/>
    </reaction>
    <physiologicalReaction direction="left-to-right" evidence="9">
        <dbReference type="Rhea" id="RHEA:25877"/>
    </physiologicalReaction>
</comment>
<dbReference type="GO" id="GO:0005737">
    <property type="term" value="C:cytoplasm"/>
    <property type="evidence" value="ECO:0007669"/>
    <property type="project" value="UniProtKB-SubCell"/>
</dbReference>
<dbReference type="SUPFAM" id="SSF46977">
    <property type="entry name" value="Succinate dehydrogenase/fumarate reductase flavoprotein C-terminal domain"/>
    <property type="match status" value="1"/>
</dbReference>
<dbReference type="InterPro" id="IPR003953">
    <property type="entry name" value="FAD-dep_OxRdtase_2_FAD-bd"/>
</dbReference>
<dbReference type="AlphaFoldDB" id="A0AAP7C669"/>
<keyword evidence="5 11" id="KW-0285">Flavoprotein</keyword>
<comment type="cofactor">
    <cofactor evidence="1 11">
        <name>FAD</name>
        <dbReference type="ChEBI" id="CHEBI:57692"/>
    </cofactor>
</comment>
<evidence type="ECO:0000259" key="12">
    <source>
        <dbReference type="Pfam" id="PF00890"/>
    </source>
</evidence>
<evidence type="ECO:0000256" key="5">
    <source>
        <dbReference type="ARBA" id="ARBA00022630"/>
    </source>
</evidence>
<comment type="similarity">
    <text evidence="3 11">Belongs to the FAD-dependent oxidoreductase 2 family. NadB subfamily.</text>
</comment>
<reference evidence="13" key="2">
    <citation type="submission" date="2017-08" db="EMBL/GenBank/DDBJ databases">
        <title>Complete Genome Sequence of Francisella noatunensis subsp. orientalis strain FNO190.</title>
        <authorList>
            <person name="Pereira F.L."/>
            <person name="Goncalves L.A."/>
            <person name="Guilherme T.C."/>
            <person name="Soares S.C."/>
            <person name="Dorella F.A."/>
            <person name="Carvalho A.F."/>
            <person name="Leibowitz M.P."/>
            <person name="Leal C.A.G."/>
            <person name="Azevedo V.A.C."/>
            <person name="Figueiredo H.C.P."/>
        </authorList>
    </citation>
    <scope>NUCLEOTIDE SEQUENCE</scope>
    <source>
        <strain evidence="13">FNO190</strain>
    </source>
</reference>
<keyword evidence="7 11" id="KW-0274">FAD</keyword>
<proteinExistence type="inferred from homology"/>
<dbReference type="EMBL" id="CP011923">
    <property type="protein sequence ID" value="AKN88611.1"/>
    <property type="molecule type" value="Genomic_DNA"/>
</dbReference>
<evidence type="ECO:0000256" key="8">
    <source>
        <dbReference type="ARBA" id="ARBA00023002"/>
    </source>
</evidence>
<gene>
    <name evidence="14" type="primary">nadB</name>
    <name evidence="14" type="ORF">CHQ83_07825</name>
    <name evidence="13" type="ORF">FNO190_0857</name>
</gene>
<dbReference type="GO" id="GO:0034628">
    <property type="term" value="P:'de novo' NAD+ biosynthetic process from L-aspartate"/>
    <property type="evidence" value="ECO:0007669"/>
    <property type="project" value="TreeGrafter"/>
</dbReference>
<dbReference type="InterPro" id="IPR005288">
    <property type="entry name" value="NadB"/>
</dbReference>
<evidence type="ECO:0000313" key="16">
    <source>
        <dbReference type="Proteomes" id="UP000774689"/>
    </source>
</evidence>
<dbReference type="NCBIfam" id="TIGR00551">
    <property type="entry name" value="nadB"/>
    <property type="match status" value="1"/>
</dbReference>
<feature type="domain" description="FAD-dependent oxidoreductase 2 FAD-binding" evidence="12">
    <location>
        <begin position="8"/>
        <end position="376"/>
    </location>
</feature>
<organism evidence="14 16">
    <name type="scientific">Francisella orientalis</name>
    <dbReference type="NCBI Taxonomy" id="299583"/>
    <lineage>
        <taxon>Bacteria</taxon>
        <taxon>Pseudomonadati</taxon>
        <taxon>Pseudomonadota</taxon>
        <taxon>Gammaproteobacteria</taxon>
        <taxon>Thiotrichales</taxon>
        <taxon>Francisellaceae</taxon>
        <taxon>Francisella</taxon>
    </lineage>
</organism>
<dbReference type="GO" id="GO:0008734">
    <property type="term" value="F:L-aspartate oxidase activity"/>
    <property type="evidence" value="ECO:0007669"/>
    <property type="project" value="UniProtKB-UniRule"/>
</dbReference>
<evidence type="ECO:0000256" key="2">
    <source>
        <dbReference type="ARBA" id="ARBA00004950"/>
    </source>
</evidence>
<evidence type="ECO:0000256" key="10">
    <source>
        <dbReference type="NCBIfam" id="TIGR00551"/>
    </source>
</evidence>
<reference evidence="14" key="3">
    <citation type="journal article" date="2020" name="Int. J. Syst. Evol. Microbiol.">
        <title>Reclassification of Francisella noatunensis subsp. orientalis Ottem et al. 2009 as Francisella orientalis sp. nov., Francisella noatunensis subsp. chilensis subsp. nov. and emended description of Francisella noatunensis.</title>
        <authorList>
            <person name="Ramirez-Paredes J.G."/>
            <person name="Larsson P."/>
            <person name="Thompson K.D."/>
            <person name="Penman D.J."/>
            <person name="Busse H.J."/>
            <person name="Ohrman C."/>
            <person name="Sjodin A."/>
            <person name="Soto E."/>
            <person name="Richards R.H."/>
            <person name="Adams A."/>
            <person name="Colquhoun D.J."/>
        </authorList>
    </citation>
    <scope>NUCLEOTIDE SEQUENCE</scope>
    <source>
        <strain evidence="14">LADL-07285A</strain>
    </source>
</reference>
<dbReference type="InterPro" id="IPR027477">
    <property type="entry name" value="Succ_DH/fumarate_Rdtase_cat_sf"/>
</dbReference>
<dbReference type="InterPro" id="IPR037099">
    <property type="entry name" value="Fum_R/Succ_DH_flav-like_C_sf"/>
</dbReference>
<keyword evidence="15" id="KW-1185">Reference proteome</keyword>
<dbReference type="PRINTS" id="PR00368">
    <property type="entry name" value="FADPNR"/>
</dbReference>
<reference evidence="15" key="1">
    <citation type="submission" date="2015-02" db="EMBL/GenBank/DDBJ databases">
        <title>Complete genome sequence of Francisella noatunensis subsp. orientalis FNO190 isolated from farm-raised Nile tilapia in Brazil.</title>
        <authorList>
            <person name="Figueiredo H.C.P."/>
            <person name="Leal C.A.G."/>
            <person name="Pereira F.L."/>
            <person name="Soares S.C."/>
            <person name="Goncalves L.A."/>
            <person name="Dorella F.A."/>
            <person name="Carvalho A.F."/>
            <person name="Azevedo V.A.C."/>
        </authorList>
    </citation>
    <scope>NUCLEOTIDE SEQUENCE [LARGE SCALE GENOMIC DNA]</scope>
    <source>
        <strain evidence="15">FNO190</strain>
    </source>
</reference>
<evidence type="ECO:0000256" key="1">
    <source>
        <dbReference type="ARBA" id="ARBA00001974"/>
    </source>
</evidence>
<dbReference type="Gene3D" id="3.90.700.10">
    <property type="entry name" value="Succinate dehydrogenase/fumarate reductase flavoprotein, catalytic domain"/>
    <property type="match status" value="1"/>
</dbReference>
<evidence type="ECO:0000256" key="9">
    <source>
        <dbReference type="ARBA" id="ARBA00048305"/>
    </source>
</evidence>
<evidence type="ECO:0000313" key="15">
    <source>
        <dbReference type="Proteomes" id="UP000035930"/>
    </source>
</evidence>
<dbReference type="EMBL" id="QPQM01000020">
    <property type="protein sequence ID" value="NIY57110.1"/>
    <property type="molecule type" value="Genomic_DNA"/>
</dbReference>
<evidence type="ECO:0000256" key="11">
    <source>
        <dbReference type="RuleBase" id="RU362049"/>
    </source>
</evidence>
<dbReference type="RefSeq" id="WP_014715366.1">
    <property type="nucleotide sequence ID" value="NZ_CP011923.2"/>
</dbReference>
<dbReference type="Gene3D" id="1.20.58.100">
    <property type="entry name" value="Fumarate reductase/succinate dehydrogenase flavoprotein-like, C-terminal domain"/>
    <property type="match status" value="1"/>
</dbReference>
<sequence length="513" mass="57000">MITKKHNVVVVGGGLAGIVATIELAEHGLNVALIFDQKLSHSASSYAQGGIAAIVSQEDTIQSHVNDTYIASGKIANLDSITKVVTESNSAISWLEEHGVEFDRKSDGEYSLHLEGGHSLARILHIKDYTGRAVITKLYENLDRLKNITIYAEHNVIELIKKDNKCIGLYTHNVNHNVTKFISKKVILASGGASGLYKYVTNATAGTGSSMIMAYDIGCELENLEFTQFHPTCFFARNGDPVLISEAIRGSGAVLETEKGLRIMKSVHERQDLAPRDIVARQIYINMQAGRDIYLNATHLSSSQWQENFPYIYQKLLDNNIDPTNDRIPISPAAHYSCGGIGVDKYSQTNIDGLYAVGEVSCTGLHGANRLASNSLLECIVYALAASKHISINIKDTYLEDNQQLKLVESNYDYTKQITYIRRLMWDSVGLVRKQNELINVYKELEVLEKSIAHNHDLENYDLKLEAYRKVLKLAKLSVEQTISRKYSVGSHFLECNINYSNNIVLGIALAIN</sequence>
<evidence type="ECO:0000313" key="13">
    <source>
        <dbReference type="EMBL" id="AKN88611.1"/>
    </source>
</evidence>
<evidence type="ECO:0000256" key="4">
    <source>
        <dbReference type="ARBA" id="ARBA00012173"/>
    </source>
</evidence>
<keyword evidence="8 11" id="KW-0560">Oxidoreductase</keyword>
<dbReference type="Gene3D" id="3.50.50.60">
    <property type="entry name" value="FAD/NAD(P)-binding domain"/>
    <property type="match status" value="1"/>
</dbReference>
<evidence type="ECO:0000313" key="14">
    <source>
        <dbReference type="EMBL" id="NIY57110.1"/>
    </source>
</evidence>
<keyword evidence="6 11" id="KW-0662">Pyridine nucleotide biosynthesis</keyword>
<comment type="function">
    <text evidence="11">Catalyzes the oxidation of L-aspartate to iminoaspartate.</text>
</comment>
<dbReference type="Proteomes" id="UP000774689">
    <property type="component" value="Unassembled WGS sequence"/>
</dbReference>
<dbReference type="FunFam" id="3.90.700.10:FF:000002">
    <property type="entry name" value="L-aspartate oxidase"/>
    <property type="match status" value="1"/>
</dbReference>
<evidence type="ECO:0000256" key="3">
    <source>
        <dbReference type="ARBA" id="ARBA00008562"/>
    </source>
</evidence>